<evidence type="ECO:0000313" key="8">
    <source>
        <dbReference type="EMBL" id="SDX76288.1"/>
    </source>
</evidence>
<organism evidence="8 9">
    <name type="scientific">Geodermatophilus africanus</name>
    <dbReference type="NCBI Taxonomy" id="1137993"/>
    <lineage>
        <taxon>Bacteria</taxon>
        <taxon>Bacillati</taxon>
        <taxon>Actinomycetota</taxon>
        <taxon>Actinomycetes</taxon>
        <taxon>Geodermatophilales</taxon>
        <taxon>Geodermatophilaceae</taxon>
        <taxon>Geodermatophilus</taxon>
    </lineage>
</organism>
<dbReference type="PANTHER" id="PTHR14969:SF62">
    <property type="entry name" value="DECAPRENYLPHOSPHORYL-5-PHOSPHORIBOSE PHOSPHATASE RV3807C-RELATED"/>
    <property type="match status" value="1"/>
</dbReference>
<accession>A0A1H3EDI5</accession>
<protein>
    <submittedName>
        <fullName evidence="8">5'-phosphoribosyl-monophospho-decaprenol phosphatase</fullName>
    </submittedName>
</protein>
<keyword evidence="5" id="KW-1133">Transmembrane helix</keyword>
<evidence type="ECO:0000256" key="6">
    <source>
        <dbReference type="ARBA" id="ARBA00023136"/>
    </source>
</evidence>
<dbReference type="PANTHER" id="PTHR14969">
    <property type="entry name" value="SPHINGOSINE-1-PHOSPHATE PHOSPHOHYDROLASE"/>
    <property type="match status" value="1"/>
</dbReference>
<evidence type="ECO:0000259" key="7">
    <source>
        <dbReference type="SMART" id="SM00014"/>
    </source>
</evidence>
<dbReference type="GO" id="GO:0005886">
    <property type="term" value="C:plasma membrane"/>
    <property type="evidence" value="ECO:0007669"/>
    <property type="project" value="UniProtKB-SubCell"/>
</dbReference>
<feature type="domain" description="Phosphatidic acid phosphatase type 2/haloperoxidase" evidence="7">
    <location>
        <begin position="40"/>
        <end position="145"/>
    </location>
</feature>
<comment type="subcellular location">
    <subcellularLocation>
        <location evidence="1">Cell membrane</location>
        <topology evidence="1">Multi-pass membrane protein</topology>
    </subcellularLocation>
</comment>
<keyword evidence="4" id="KW-0378">Hydrolase</keyword>
<evidence type="ECO:0000256" key="4">
    <source>
        <dbReference type="ARBA" id="ARBA00022801"/>
    </source>
</evidence>
<evidence type="ECO:0000313" key="9">
    <source>
        <dbReference type="Proteomes" id="UP000198921"/>
    </source>
</evidence>
<evidence type="ECO:0000256" key="5">
    <source>
        <dbReference type="ARBA" id="ARBA00022989"/>
    </source>
</evidence>
<dbReference type="AlphaFoldDB" id="A0A1H3EDI5"/>
<name>A0A1H3EDI5_9ACTN</name>
<evidence type="ECO:0000256" key="3">
    <source>
        <dbReference type="ARBA" id="ARBA00022692"/>
    </source>
</evidence>
<dbReference type="GO" id="GO:0016787">
    <property type="term" value="F:hydrolase activity"/>
    <property type="evidence" value="ECO:0007669"/>
    <property type="project" value="UniProtKB-KW"/>
</dbReference>
<proteinExistence type="predicted"/>
<dbReference type="Gene3D" id="1.20.144.10">
    <property type="entry name" value="Phosphatidic acid phosphatase type 2/haloperoxidase"/>
    <property type="match status" value="1"/>
</dbReference>
<dbReference type="InterPro" id="IPR000326">
    <property type="entry name" value="PAP2/HPO"/>
</dbReference>
<dbReference type="InterPro" id="IPR036938">
    <property type="entry name" value="PAP2/HPO_sf"/>
</dbReference>
<evidence type="ECO:0000256" key="2">
    <source>
        <dbReference type="ARBA" id="ARBA00022475"/>
    </source>
</evidence>
<keyword evidence="9" id="KW-1185">Reference proteome</keyword>
<keyword evidence="2" id="KW-1003">Cell membrane</keyword>
<keyword evidence="6" id="KW-0472">Membrane</keyword>
<gene>
    <name evidence="8" type="ORF">SAMN05660209_01136</name>
</gene>
<keyword evidence="3" id="KW-0812">Transmembrane</keyword>
<dbReference type="Pfam" id="PF01569">
    <property type="entry name" value="PAP2"/>
    <property type="match status" value="1"/>
</dbReference>
<dbReference type="PROSITE" id="PS51257">
    <property type="entry name" value="PROKAR_LIPOPROTEIN"/>
    <property type="match status" value="1"/>
</dbReference>
<dbReference type="SMART" id="SM00014">
    <property type="entry name" value="acidPPc"/>
    <property type="match status" value="1"/>
</dbReference>
<evidence type="ECO:0000256" key="1">
    <source>
        <dbReference type="ARBA" id="ARBA00004651"/>
    </source>
</evidence>
<reference evidence="9" key="1">
    <citation type="submission" date="2016-10" db="EMBL/GenBank/DDBJ databases">
        <authorList>
            <person name="Varghese N."/>
            <person name="Submissions S."/>
        </authorList>
    </citation>
    <scope>NUCLEOTIDE SEQUENCE [LARGE SCALE GENOMIC DNA]</scope>
    <source>
        <strain evidence="9">DSM 45422</strain>
    </source>
</reference>
<dbReference type="EMBL" id="FNOT01000003">
    <property type="protein sequence ID" value="SDX76288.1"/>
    <property type="molecule type" value="Genomic_DNA"/>
</dbReference>
<sequence length="154" mass="15994">MTARPVPLVVARGLDRAGAHAAAWLATAALGACVDARRQADWVRAGAAVLAAHAASVVVKRVARRVRPSHASLITHVAMPSRWSFPSSHAASTTAAAVVFAPLLGRSVLLLPPAMAWSRMALGVHYPTDVLAGMALGGVAGAASERRRQAVRDR</sequence>
<dbReference type="SUPFAM" id="SSF48317">
    <property type="entry name" value="Acid phosphatase/Vanadium-dependent haloperoxidase"/>
    <property type="match status" value="1"/>
</dbReference>
<dbReference type="STRING" id="1137993.SAMN05660209_01136"/>
<dbReference type="Proteomes" id="UP000198921">
    <property type="component" value="Unassembled WGS sequence"/>
</dbReference>